<organism evidence="2 3">
    <name type="scientific">Litorilinea aerophila</name>
    <dbReference type="NCBI Taxonomy" id="1204385"/>
    <lineage>
        <taxon>Bacteria</taxon>
        <taxon>Bacillati</taxon>
        <taxon>Chloroflexota</taxon>
        <taxon>Caldilineae</taxon>
        <taxon>Caldilineales</taxon>
        <taxon>Caldilineaceae</taxon>
        <taxon>Litorilinea</taxon>
    </lineage>
</organism>
<keyword evidence="1" id="KW-0472">Membrane</keyword>
<reference evidence="2 3" key="1">
    <citation type="submission" date="2019-06" db="EMBL/GenBank/DDBJ databases">
        <title>Genome sequence of Litorilinea aerophila BAA-2444.</title>
        <authorList>
            <person name="Maclea K.S."/>
            <person name="Maurais E.G."/>
            <person name="Iannazzi L.C."/>
        </authorList>
    </citation>
    <scope>NUCLEOTIDE SEQUENCE [LARGE SCALE GENOMIC DNA]</scope>
    <source>
        <strain evidence="2 3">ATCC BAA-2444</strain>
    </source>
</reference>
<feature type="transmembrane region" description="Helical" evidence="1">
    <location>
        <begin position="99"/>
        <end position="117"/>
    </location>
</feature>
<evidence type="ECO:0000313" key="3">
    <source>
        <dbReference type="Proteomes" id="UP000317371"/>
    </source>
</evidence>
<comment type="caution">
    <text evidence="2">The sequence shown here is derived from an EMBL/GenBank/DDBJ whole genome shotgun (WGS) entry which is preliminary data.</text>
</comment>
<dbReference type="AlphaFoldDB" id="A0A540VFZ0"/>
<dbReference type="InParanoid" id="A0A540VFZ0"/>
<feature type="transmembrane region" description="Helical" evidence="1">
    <location>
        <begin position="50"/>
        <end position="68"/>
    </location>
</feature>
<dbReference type="EMBL" id="VIGC01000012">
    <property type="protein sequence ID" value="TQE95678.1"/>
    <property type="molecule type" value="Genomic_DNA"/>
</dbReference>
<protein>
    <submittedName>
        <fullName evidence="2">Uncharacterized protein</fullName>
    </submittedName>
</protein>
<keyword evidence="1" id="KW-1133">Transmembrane helix</keyword>
<dbReference type="Proteomes" id="UP000317371">
    <property type="component" value="Unassembled WGS sequence"/>
</dbReference>
<evidence type="ECO:0000256" key="1">
    <source>
        <dbReference type="SAM" id="Phobius"/>
    </source>
</evidence>
<dbReference type="RefSeq" id="WP_141610213.1">
    <property type="nucleotide sequence ID" value="NZ_VIGC02000012.1"/>
</dbReference>
<gene>
    <name evidence="2" type="ORF">FKZ61_11175</name>
</gene>
<accession>A0A540VFZ0</accession>
<keyword evidence="3" id="KW-1185">Reference proteome</keyword>
<sequence>MSLHDRPSAPAPRLRWTGILFALAANLFLVTAAHLFVGRLFGPGALAPELLATVAAPVLAGVATALYVESRGAMHAFIGGMASAVLLGLLVFAGVWQMAIFAGAFCTLGGALTEILLRRRRRDR</sequence>
<feature type="transmembrane region" description="Helical" evidence="1">
    <location>
        <begin position="16"/>
        <end position="38"/>
    </location>
</feature>
<feature type="transmembrane region" description="Helical" evidence="1">
    <location>
        <begin position="75"/>
        <end position="93"/>
    </location>
</feature>
<evidence type="ECO:0000313" key="2">
    <source>
        <dbReference type="EMBL" id="TQE95678.1"/>
    </source>
</evidence>
<proteinExistence type="predicted"/>
<dbReference type="OrthoDB" id="9874371at2"/>
<keyword evidence="1" id="KW-0812">Transmembrane</keyword>
<name>A0A540VFZ0_9CHLR</name>